<feature type="chain" id="PRO_5026914350" evidence="1">
    <location>
        <begin position="22"/>
        <end position="179"/>
    </location>
</feature>
<keyword evidence="4" id="KW-1185">Reference proteome</keyword>
<dbReference type="Pfam" id="PF09832">
    <property type="entry name" value="DUF2059"/>
    <property type="match status" value="1"/>
</dbReference>
<proteinExistence type="predicted"/>
<dbReference type="EMBL" id="WNLA01000013">
    <property type="protein sequence ID" value="MTW04124.1"/>
    <property type="molecule type" value="Genomic_DNA"/>
</dbReference>
<dbReference type="RefSeq" id="WP_155440474.1">
    <property type="nucleotide sequence ID" value="NZ_WNLA01000013.1"/>
</dbReference>
<organism evidence="3 4">
    <name type="scientific">Pseudoduganella ginsengisoli</name>
    <dbReference type="NCBI Taxonomy" id="1462440"/>
    <lineage>
        <taxon>Bacteria</taxon>
        <taxon>Pseudomonadati</taxon>
        <taxon>Pseudomonadota</taxon>
        <taxon>Betaproteobacteria</taxon>
        <taxon>Burkholderiales</taxon>
        <taxon>Oxalobacteraceae</taxon>
        <taxon>Telluria group</taxon>
        <taxon>Pseudoduganella</taxon>
    </lineage>
</organism>
<feature type="signal peptide" evidence="1">
    <location>
        <begin position="1"/>
        <end position="21"/>
    </location>
</feature>
<reference evidence="3 4" key="1">
    <citation type="submission" date="2019-11" db="EMBL/GenBank/DDBJ databases">
        <title>Type strains purchased from KCTC, JCM and DSMZ.</title>
        <authorList>
            <person name="Lu H."/>
        </authorList>
    </citation>
    <scope>NUCLEOTIDE SEQUENCE [LARGE SCALE GENOMIC DNA]</scope>
    <source>
        <strain evidence="3 4">KCTC 42409</strain>
    </source>
</reference>
<evidence type="ECO:0000256" key="1">
    <source>
        <dbReference type="SAM" id="SignalP"/>
    </source>
</evidence>
<feature type="domain" description="DUF2059" evidence="2">
    <location>
        <begin position="109"/>
        <end position="162"/>
    </location>
</feature>
<evidence type="ECO:0000259" key="2">
    <source>
        <dbReference type="Pfam" id="PF09832"/>
    </source>
</evidence>
<dbReference type="AlphaFoldDB" id="A0A6L6Q3T8"/>
<dbReference type="OrthoDB" id="8589964at2"/>
<name>A0A6L6Q3T8_9BURK</name>
<evidence type="ECO:0000313" key="4">
    <source>
        <dbReference type="Proteomes" id="UP000484015"/>
    </source>
</evidence>
<sequence length="179" mass="19477">MKKLIAAAVLALAVPAASVYAADTGANDKTVAAAKELMAVMNMRAVTQASLQQMSQQLPGMMRQMMQVAIDSKKLSPEQARKALADMEKTLPSTVAAMNKTLSDSKMLEELEAETVAIYARNFTEDEMKQVIAFYRSPVGAKMLTKMPQLMQESMQASQKVVLPRMAKMIEGMAAELGK</sequence>
<dbReference type="Proteomes" id="UP000484015">
    <property type="component" value="Unassembled WGS sequence"/>
</dbReference>
<accession>A0A6L6Q3T8</accession>
<dbReference type="InterPro" id="IPR018637">
    <property type="entry name" value="DUF2059"/>
</dbReference>
<keyword evidence="1" id="KW-0732">Signal</keyword>
<evidence type="ECO:0000313" key="3">
    <source>
        <dbReference type="EMBL" id="MTW04124.1"/>
    </source>
</evidence>
<gene>
    <name evidence="3" type="ORF">GM668_18745</name>
</gene>
<protein>
    <submittedName>
        <fullName evidence="3">DUF2059 domain-containing protein</fullName>
    </submittedName>
</protein>
<comment type="caution">
    <text evidence="3">The sequence shown here is derived from an EMBL/GenBank/DDBJ whole genome shotgun (WGS) entry which is preliminary data.</text>
</comment>